<dbReference type="GO" id="GO:0005829">
    <property type="term" value="C:cytosol"/>
    <property type="evidence" value="ECO:0007669"/>
    <property type="project" value="TreeGrafter"/>
</dbReference>
<dbReference type="EMBL" id="CAXIEN010000019">
    <property type="protein sequence ID" value="CAL1265761.1"/>
    <property type="molecule type" value="Genomic_DNA"/>
</dbReference>
<dbReference type="Gene3D" id="1.10.8.60">
    <property type="match status" value="2"/>
</dbReference>
<comment type="caution">
    <text evidence="2">The sequence shown here is derived from an EMBL/GenBank/DDBJ whole genome shotgun (WGS) entry which is preliminary data.</text>
</comment>
<dbReference type="GO" id="GO:0051228">
    <property type="term" value="P:mitotic spindle disassembly"/>
    <property type="evidence" value="ECO:0007669"/>
    <property type="project" value="TreeGrafter"/>
</dbReference>
<reference evidence="2 3" key="1">
    <citation type="submission" date="2024-04" db="EMBL/GenBank/DDBJ databases">
        <authorList>
            <person name="Rising A."/>
            <person name="Reimegard J."/>
            <person name="Sonavane S."/>
            <person name="Akerstrom W."/>
            <person name="Nylinder S."/>
            <person name="Hedman E."/>
            <person name="Kallberg Y."/>
        </authorList>
    </citation>
    <scope>NUCLEOTIDE SEQUENCE [LARGE SCALE GENOMIC DNA]</scope>
</reference>
<dbReference type="Gene3D" id="3.40.50.300">
    <property type="entry name" value="P-loop containing nucleotide triphosphate hydrolases"/>
    <property type="match status" value="2"/>
</dbReference>
<feature type="domain" description="AAA+ ATPase" evidence="1">
    <location>
        <begin position="476"/>
        <end position="644"/>
    </location>
</feature>
<dbReference type="GO" id="GO:0034098">
    <property type="term" value="C:VCP-NPL4-UFD1 AAA ATPase complex"/>
    <property type="evidence" value="ECO:0007669"/>
    <property type="project" value="TreeGrafter"/>
</dbReference>
<accession>A0AAV1Z6E9</accession>
<name>A0AAV1Z6E9_9ARAC</name>
<feature type="domain" description="AAA+ ATPase" evidence="1">
    <location>
        <begin position="219"/>
        <end position="344"/>
    </location>
</feature>
<dbReference type="GO" id="GO:0005634">
    <property type="term" value="C:nucleus"/>
    <property type="evidence" value="ECO:0007669"/>
    <property type="project" value="TreeGrafter"/>
</dbReference>
<dbReference type="InterPro" id="IPR050168">
    <property type="entry name" value="AAA_ATPase_domain"/>
</dbReference>
<dbReference type="AlphaFoldDB" id="A0AAV1Z6E9"/>
<dbReference type="SMART" id="SM00382">
    <property type="entry name" value="AAA"/>
    <property type="match status" value="2"/>
</dbReference>
<dbReference type="SUPFAM" id="SSF52540">
    <property type="entry name" value="P-loop containing nucleoside triphosphate hydrolases"/>
    <property type="match status" value="2"/>
</dbReference>
<keyword evidence="3" id="KW-1185">Reference proteome</keyword>
<evidence type="ECO:0000313" key="3">
    <source>
        <dbReference type="Proteomes" id="UP001497382"/>
    </source>
</evidence>
<protein>
    <recommendedName>
        <fullName evidence="1">AAA+ ATPase domain-containing protein</fullName>
    </recommendedName>
</protein>
<dbReference type="PROSITE" id="PS00674">
    <property type="entry name" value="AAA"/>
    <property type="match status" value="1"/>
</dbReference>
<dbReference type="GO" id="GO:0005524">
    <property type="term" value="F:ATP binding"/>
    <property type="evidence" value="ECO:0007669"/>
    <property type="project" value="InterPro"/>
</dbReference>
<dbReference type="GO" id="GO:0016887">
    <property type="term" value="F:ATP hydrolysis activity"/>
    <property type="evidence" value="ECO:0007669"/>
    <property type="project" value="InterPro"/>
</dbReference>
<proteinExistence type="predicted"/>
<dbReference type="InterPro" id="IPR027417">
    <property type="entry name" value="P-loop_NTPase"/>
</dbReference>
<dbReference type="GO" id="GO:0097352">
    <property type="term" value="P:autophagosome maturation"/>
    <property type="evidence" value="ECO:0007669"/>
    <property type="project" value="TreeGrafter"/>
</dbReference>
<evidence type="ECO:0000313" key="2">
    <source>
        <dbReference type="EMBL" id="CAL1265761.1"/>
    </source>
</evidence>
<dbReference type="FunFam" id="3.40.50.300:FF:001921">
    <property type="entry name" value="AAA ATPase domain-containing protein"/>
    <property type="match status" value="1"/>
</dbReference>
<dbReference type="InterPro" id="IPR003593">
    <property type="entry name" value="AAA+_ATPase"/>
</dbReference>
<organism evidence="2 3">
    <name type="scientific">Larinioides sclopetarius</name>
    <dbReference type="NCBI Taxonomy" id="280406"/>
    <lineage>
        <taxon>Eukaryota</taxon>
        <taxon>Metazoa</taxon>
        <taxon>Ecdysozoa</taxon>
        <taxon>Arthropoda</taxon>
        <taxon>Chelicerata</taxon>
        <taxon>Arachnida</taxon>
        <taxon>Araneae</taxon>
        <taxon>Araneomorphae</taxon>
        <taxon>Entelegynae</taxon>
        <taxon>Araneoidea</taxon>
        <taxon>Araneidae</taxon>
        <taxon>Larinioides</taxon>
    </lineage>
</organism>
<dbReference type="InterPro" id="IPR003960">
    <property type="entry name" value="ATPase_AAA_CS"/>
</dbReference>
<dbReference type="Proteomes" id="UP001497382">
    <property type="component" value="Unassembled WGS sequence"/>
</dbReference>
<dbReference type="PANTHER" id="PTHR23077">
    <property type="entry name" value="AAA-FAMILY ATPASE"/>
    <property type="match status" value="1"/>
</dbReference>
<evidence type="ECO:0000259" key="1">
    <source>
        <dbReference type="SMART" id="SM00382"/>
    </source>
</evidence>
<dbReference type="GO" id="GO:0031593">
    <property type="term" value="F:polyubiquitin modification-dependent protein binding"/>
    <property type="evidence" value="ECO:0007669"/>
    <property type="project" value="TreeGrafter"/>
</dbReference>
<dbReference type="InterPro" id="IPR003959">
    <property type="entry name" value="ATPase_AAA_core"/>
</dbReference>
<sequence length="740" mass="82626">MFRIAFKIRDGADATSQRFCIPSSILENASIKASDTIIANCGIYSYICRVFPLPVTEPENCITLDNTVSFSSSGKTESLFPLSRTLLFPDDISVIKPTSFEKLQVKLIFENDIHKLVANNEYCQKLIFTLLQPLVIKKNAVVDCKNHVLANLYHIHSIVISETFHDEQDCGRLTKSSSVEIIEASTIKQQKLFNGFENLELGGINTAISLLNIYLYHNNYKSIIVLGPSGSGKSSLIMSFCKKKKYFLVLIEGMTDCNLTFSKCNEYVQQLTSSSFLDQRSILLIDDIDQLASSNAKKRKQLVYLLECLKNTNISIVATAAQKELIHSSVANFFKRQIFLGIPTFDQRKEILAALAKSAASNELNYDKIAELTPGFIASDLVHLTQEALKIQANNFYSQSGDKNCAIIPALKTGDFEKALLSVSPSILKTSEWSMKVKPVYWKDIGGMCKIKERLQLSIEMPLRHPEIFEKVDLHCPKGVLLFGPPGCCKTTLARGLATECNANFFAANPSQIYSSYVGESEKNITQLFYQARLSAPSIIFLDELDSLVGSRDFGSKQQGVGEKILSTLLTEMDGLGTKTKCGLNLNSRTWQNSDSGEEKDMSSKKHSHDEVIVVAATNRPDCIDAALLRPGRFDIILYVPAPNCEERQSILEMLTNDMPLKEINFKDLANKTEHYTGADLKNLCNMAAMNVLRQDMVNAEYVTEDHFLEALKQIKPSVSKEQIQIYEQLAIKYGPIISE</sequence>
<dbReference type="PANTHER" id="PTHR23077:SF194">
    <property type="entry name" value="ATPASE FAMILY GENE 2 PROTEIN HOMOLOG B"/>
    <property type="match status" value="1"/>
</dbReference>
<dbReference type="Pfam" id="PF00004">
    <property type="entry name" value="AAA"/>
    <property type="match status" value="2"/>
</dbReference>
<dbReference type="InterPro" id="IPR041569">
    <property type="entry name" value="AAA_lid_3"/>
</dbReference>
<dbReference type="GO" id="GO:0030970">
    <property type="term" value="P:retrograde protein transport, ER to cytosol"/>
    <property type="evidence" value="ECO:0007669"/>
    <property type="project" value="TreeGrafter"/>
</dbReference>
<gene>
    <name evidence="2" type="ORF">LARSCL_LOCUS2718</name>
</gene>
<dbReference type="Pfam" id="PF17862">
    <property type="entry name" value="AAA_lid_3"/>
    <property type="match status" value="1"/>
</dbReference>
<dbReference type="CDD" id="cd00009">
    <property type="entry name" value="AAA"/>
    <property type="match status" value="1"/>
</dbReference>